<sequence length="537" mass="57680">MSKDHDGSDAPGSSIASLPVAVPTTFITRLRARTRPLAFAVICGSLTLDSFNVTGLTYGQLNIAEHYDVRVTTASWCLSAYSLAFGSLLLLAGRAGDMYGHKRIYNFVALCIFRALQGAAAACTVPTVYAMVGVGYKGQARELAVAALGVSSTTGAIIGSIVMYVPNNQYGEVVPEASINNLIVLDADQSRQVGGAFASTGLGYRGPMWLSFGISAVLCVLAFLLLEPTPRDPSIEKKPLDVIGAFLVTAGCAIVVYGFTEAPTGWSHAKVIAPIIIGVALLVLFFVYEQFIVWRLLPRVDPLIPTRVWTYSNLVPLTIQTGLLYGCFFLSVLNGSTFLLRVQERKPLISAVMWSPLIIGTLIFCILMGPFYNHRYMPAKWLLVIGPIITAAGVALFSRNDAETGYWQYTFSGAVVMSLGTAIFFIHYLNVAYAATSSEDQGLVSGIIQTSAQVSTALDLAIGSSFLSSETPKGLLPEYRNSFYVAIAFGCAGAIVGLIWLKSIRPRPSKSKKEDPESQQSGIQIPGSLLEDVSSEK</sequence>
<feature type="region of interest" description="Disordered" evidence="6">
    <location>
        <begin position="507"/>
        <end position="537"/>
    </location>
</feature>
<keyword evidence="3 7" id="KW-0812">Transmembrane</keyword>
<evidence type="ECO:0000313" key="8">
    <source>
        <dbReference type="EMBL" id="KAG4411699.1"/>
    </source>
</evidence>
<feature type="transmembrane region" description="Helical" evidence="7">
    <location>
        <begin position="271"/>
        <end position="297"/>
    </location>
</feature>
<dbReference type="Pfam" id="PF07690">
    <property type="entry name" value="MFS_1"/>
    <property type="match status" value="2"/>
</dbReference>
<feature type="transmembrane region" description="Helical" evidence="7">
    <location>
        <begin position="352"/>
        <end position="372"/>
    </location>
</feature>
<feature type="transmembrane region" description="Helical" evidence="7">
    <location>
        <begin position="482"/>
        <end position="501"/>
    </location>
</feature>
<keyword evidence="2" id="KW-0813">Transport</keyword>
<feature type="transmembrane region" description="Helical" evidence="7">
    <location>
        <begin position="73"/>
        <end position="92"/>
    </location>
</feature>
<feature type="transmembrane region" description="Helical" evidence="7">
    <location>
        <begin position="208"/>
        <end position="226"/>
    </location>
</feature>
<gene>
    <name evidence="8" type="ORF">IFR04_015174</name>
</gene>
<evidence type="ECO:0000256" key="6">
    <source>
        <dbReference type="SAM" id="MobiDB-lite"/>
    </source>
</evidence>
<dbReference type="PANTHER" id="PTHR42718">
    <property type="entry name" value="MAJOR FACILITATOR SUPERFAMILY MULTIDRUG TRANSPORTER MFSC"/>
    <property type="match status" value="1"/>
</dbReference>
<feature type="transmembrane region" description="Helical" evidence="7">
    <location>
        <begin position="409"/>
        <end position="429"/>
    </location>
</feature>
<feature type="transmembrane region" description="Helical" evidence="7">
    <location>
        <begin position="378"/>
        <end position="397"/>
    </location>
</feature>
<comment type="subcellular location">
    <subcellularLocation>
        <location evidence="1">Membrane</location>
        <topology evidence="1">Multi-pass membrane protein</topology>
    </subcellularLocation>
</comment>
<keyword evidence="4 7" id="KW-1133">Transmembrane helix</keyword>
<feature type="transmembrane region" description="Helical" evidence="7">
    <location>
        <begin position="143"/>
        <end position="165"/>
    </location>
</feature>
<dbReference type="SUPFAM" id="SSF103473">
    <property type="entry name" value="MFS general substrate transporter"/>
    <property type="match status" value="1"/>
</dbReference>
<evidence type="ECO:0000256" key="3">
    <source>
        <dbReference type="ARBA" id="ARBA00022692"/>
    </source>
</evidence>
<feature type="transmembrane region" description="Helical" evidence="7">
    <location>
        <begin position="37"/>
        <end position="61"/>
    </location>
</feature>
<evidence type="ECO:0000256" key="5">
    <source>
        <dbReference type="ARBA" id="ARBA00023136"/>
    </source>
</evidence>
<dbReference type="PANTHER" id="PTHR42718:SF9">
    <property type="entry name" value="MAJOR FACILITATOR SUPERFAMILY MULTIDRUG TRANSPORTER MFSC"/>
    <property type="match status" value="1"/>
</dbReference>
<dbReference type="GO" id="GO:0016020">
    <property type="term" value="C:membrane"/>
    <property type="evidence" value="ECO:0007669"/>
    <property type="project" value="UniProtKB-SubCell"/>
</dbReference>
<dbReference type="EMBL" id="JAFJYH010000448">
    <property type="protein sequence ID" value="KAG4411699.1"/>
    <property type="molecule type" value="Genomic_DNA"/>
</dbReference>
<proteinExistence type="predicted"/>
<dbReference type="InterPro" id="IPR036259">
    <property type="entry name" value="MFS_trans_sf"/>
</dbReference>
<dbReference type="AlphaFoldDB" id="A0A8H7T1B6"/>
<feature type="transmembrane region" description="Helical" evidence="7">
    <location>
        <begin position="242"/>
        <end position="259"/>
    </location>
</feature>
<accession>A0A8H7T1B6</accession>
<comment type="caution">
    <text evidence="8">The sequence shown here is derived from an EMBL/GenBank/DDBJ whole genome shotgun (WGS) entry which is preliminary data.</text>
</comment>
<dbReference type="Proteomes" id="UP000664132">
    <property type="component" value="Unassembled WGS sequence"/>
</dbReference>
<evidence type="ECO:0000256" key="4">
    <source>
        <dbReference type="ARBA" id="ARBA00022989"/>
    </source>
</evidence>
<dbReference type="Gene3D" id="1.20.1250.20">
    <property type="entry name" value="MFS general substrate transporter like domains"/>
    <property type="match status" value="2"/>
</dbReference>
<evidence type="ECO:0000256" key="1">
    <source>
        <dbReference type="ARBA" id="ARBA00004141"/>
    </source>
</evidence>
<keyword evidence="5 7" id="KW-0472">Membrane</keyword>
<feature type="transmembrane region" description="Helical" evidence="7">
    <location>
        <begin position="317"/>
        <end position="340"/>
    </location>
</feature>
<dbReference type="OrthoDB" id="440755at2759"/>
<feature type="transmembrane region" description="Helical" evidence="7">
    <location>
        <begin position="104"/>
        <end position="131"/>
    </location>
</feature>
<keyword evidence="9" id="KW-1185">Reference proteome</keyword>
<dbReference type="InterPro" id="IPR011701">
    <property type="entry name" value="MFS"/>
</dbReference>
<organism evidence="8 9">
    <name type="scientific">Cadophora malorum</name>
    <dbReference type="NCBI Taxonomy" id="108018"/>
    <lineage>
        <taxon>Eukaryota</taxon>
        <taxon>Fungi</taxon>
        <taxon>Dikarya</taxon>
        <taxon>Ascomycota</taxon>
        <taxon>Pezizomycotina</taxon>
        <taxon>Leotiomycetes</taxon>
        <taxon>Helotiales</taxon>
        <taxon>Ploettnerulaceae</taxon>
        <taxon>Cadophora</taxon>
    </lineage>
</organism>
<evidence type="ECO:0000313" key="9">
    <source>
        <dbReference type="Proteomes" id="UP000664132"/>
    </source>
</evidence>
<dbReference type="GO" id="GO:0022857">
    <property type="term" value="F:transmembrane transporter activity"/>
    <property type="evidence" value="ECO:0007669"/>
    <property type="project" value="InterPro"/>
</dbReference>
<evidence type="ECO:0008006" key="10">
    <source>
        <dbReference type="Google" id="ProtNLM"/>
    </source>
</evidence>
<protein>
    <recommendedName>
        <fullName evidence="10">MFS general substrate transporter</fullName>
    </recommendedName>
</protein>
<name>A0A8H7T1B6_9HELO</name>
<evidence type="ECO:0000256" key="2">
    <source>
        <dbReference type="ARBA" id="ARBA00022448"/>
    </source>
</evidence>
<evidence type="ECO:0000256" key="7">
    <source>
        <dbReference type="SAM" id="Phobius"/>
    </source>
</evidence>
<reference evidence="8" key="1">
    <citation type="submission" date="2021-02" db="EMBL/GenBank/DDBJ databases">
        <title>Genome sequence Cadophora malorum strain M34.</title>
        <authorList>
            <person name="Stefanovic E."/>
            <person name="Vu D."/>
            <person name="Scully C."/>
            <person name="Dijksterhuis J."/>
            <person name="Roader J."/>
            <person name="Houbraken J."/>
        </authorList>
    </citation>
    <scope>NUCLEOTIDE SEQUENCE</scope>
    <source>
        <strain evidence="8">M34</strain>
    </source>
</reference>